<dbReference type="VEuPathDB" id="FungiDB:BDEG_20617"/>
<accession>A0A177W9Q6</accession>
<keyword evidence="7" id="KW-1133">Transmembrane helix</keyword>
<dbReference type="GO" id="GO:0005794">
    <property type="term" value="C:Golgi apparatus"/>
    <property type="evidence" value="ECO:0007669"/>
    <property type="project" value="TreeGrafter"/>
</dbReference>
<evidence type="ECO:0000256" key="5">
    <source>
        <dbReference type="ARBA" id="ARBA00022692"/>
    </source>
</evidence>
<dbReference type="PANTHER" id="PTHR31392:SF1">
    <property type="entry name" value="ALPHA-1,3-MANNOSYLTRANSFERASE MNN1-RELATED"/>
    <property type="match status" value="1"/>
</dbReference>
<protein>
    <submittedName>
        <fullName evidence="10">Uncharacterized protein</fullName>
    </submittedName>
</protein>
<dbReference type="STRING" id="403673.A0A177W9Q6"/>
<gene>
    <name evidence="10" type="ORF">BDEG_20617</name>
</gene>
<dbReference type="Pfam" id="PF11051">
    <property type="entry name" value="Mannosyl_trans3"/>
    <property type="match status" value="1"/>
</dbReference>
<evidence type="ECO:0000256" key="1">
    <source>
        <dbReference type="ARBA" id="ARBA00004606"/>
    </source>
</evidence>
<dbReference type="GO" id="GO:0016020">
    <property type="term" value="C:membrane"/>
    <property type="evidence" value="ECO:0007669"/>
    <property type="project" value="UniProtKB-SubCell"/>
</dbReference>
<dbReference type="eggNOG" id="ENOG502RZ48">
    <property type="taxonomic scope" value="Eukaryota"/>
</dbReference>
<keyword evidence="9" id="KW-0325">Glycoprotein</keyword>
<proteinExistence type="inferred from homology"/>
<evidence type="ECO:0000256" key="4">
    <source>
        <dbReference type="ARBA" id="ARBA00022679"/>
    </source>
</evidence>
<evidence type="ECO:0000256" key="3">
    <source>
        <dbReference type="ARBA" id="ARBA00022676"/>
    </source>
</evidence>
<comment type="subcellular location">
    <subcellularLocation>
        <location evidence="1">Membrane</location>
        <topology evidence="1">Single-pass type II membrane protein</topology>
    </subcellularLocation>
</comment>
<evidence type="ECO:0000313" key="10">
    <source>
        <dbReference type="EMBL" id="OAJ36444.1"/>
    </source>
</evidence>
<evidence type="ECO:0000256" key="9">
    <source>
        <dbReference type="ARBA" id="ARBA00023180"/>
    </source>
</evidence>
<evidence type="ECO:0000256" key="2">
    <source>
        <dbReference type="ARBA" id="ARBA00009105"/>
    </source>
</evidence>
<dbReference type="Proteomes" id="UP000077115">
    <property type="component" value="Unassembled WGS sequence"/>
</dbReference>
<dbReference type="InterPro" id="IPR029044">
    <property type="entry name" value="Nucleotide-diphossugar_trans"/>
</dbReference>
<dbReference type="EMBL" id="DS022300">
    <property type="protein sequence ID" value="OAJ36444.1"/>
    <property type="molecule type" value="Genomic_DNA"/>
</dbReference>
<dbReference type="GO" id="GO:0006493">
    <property type="term" value="P:protein O-linked glycosylation"/>
    <property type="evidence" value="ECO:0007669"/>
    <property type="project" value="TreeGrafter"/>
</dbReference>
<evidence type="ECO:0000256" key="6">
    <source>
        <dbReference type="ARBA" id="ARBA00022968"/>
    </source>
</evidence>
<evidence type="ECO:0000313" key="11">
    <source>
        <dbReference type="Proteomes" id="UP000077115"/>
    </source>
</evidence>
<dbReference type="PANTHER" id="PTHR31392">
    <property type="entry name" value="ALPHA-1,3-MANNOSYLTRANSFERASE MNN1-RELATED"/>
    <property type="match status" value="1"/>
</dbReference>
<dbReference type="InterPro" id="IPR022751">
    <property type="entry name" value="Alpha_mannosyltransferase"/>
</dbReference>
<reference evidence="10 11" key="1">
    <citation type="submission" date="2006-10" db="EMBL/GenBank/DDBJ databases">
        <title>The Genome Sequence of Batrachochytrium dendrobatidis JEL423.</title>
        <authorList>
            <consortium name="The Broad Institute Genome Sequencing Platform"/>
            <person name="Birren B."/>
            <person name="Lander E."/>
            <person name="Galagan J."/>
            <person name="Cuomo C."/>
            <person name="Devon K."/>
            <person name="Jaffe D."/>
            <person name="Butler J."/>
            <person name="Alvarez P."/>
            <person name="Gnerre S."/>
            <person name="Grabherr M."/>
            <person name="Kleber M."/>
            <person name="Mauceli E."/>
            <person name="Brockman W."/>
            <person name="Young S."/>
            <person name="LaButti K."/>
            <person name="Sykes S."/>
            <person name="DeCaprio D."/>
            <person name="Crawford M."/>
            <person name="Koehrsen M."/>
            <person name="Engels R."/>
            <person name="Montgomery P."/>
            <person name="Pearson M."/>
            <person name="Howarth C."/>
            <person name="Larson L."/>
            <person name="White J."/>
            <person name="O'Leary S."/>
            <person name="Kodira C."/>
            <person name="Zeng Q."/>
            <person name="Yandava C."/>
            <person name="Alvarado L."/>
            <person name="Longcore J."/>
            <person name="James T."/>
        </authorList>
    </citation>
    <scope>NUCLEOTIDE SEQUENCE [LARGE SCALE GENOMIC DNA]</scope>
    <source>
        <strain evidence="10 11">JEL423</strain>
    </source>
</reference>
<dbReference type="OrthoDB" id="430354at2759"/>
<keyword evidence="5" id="KW-0812">Transmembrane</keyword>
<reference evidence="10 11" key="2">
    <citation type="submission" date="2016-05" db="EMBL/GenBank/DDBJ databases">
        <title>Lineage-specific infection strategies underlie the spectrum of fungal disease in amphibians.</title>
        <authorList>
            <person name="Cuomo C.A."/>
            <person name="Farrer R.A."/>
            <person name="James T."/>
            <person name="Longcore J."/>
            <person name="Birren B."/>
        </authorList>
    </citation>
    <scope>NUCLEOTIDE SEQUENCE [LARGE SCALE GENOMIC DNA]</scope>
    <source>
        <strain evidence="10 11">JEL423</strain>
    </source>
</reference>
<organism evidence="10 11">
    <name type="scientific">Batrachochytrium dendrobatidis (strain JEL423)</name>
    <dbReference type="NCBI Taxonomy" id="403673"/>
    <lineage>
        <taxon>Eukaryota</taxon>
        <taxon>Fungi</taxon>
        <taxon>Fungi incertae sedis</taxon>
        <taxon>Chytridiomycota</taxon>
        <taxon>Chytridiomycota incertae sedis</taxon>
        <taxon>Chytridiomycetes</taxon>
        <taxon>Rhizophydiales</taxon>
        <taxon>Rhizophydiales incertae sedis</taxon>
        <taxon>Batrachochytrium</taxon>
    </lineage>
</organism>
<keyword evidence="3" id="KW-0328">Glycosyltransferase</keyword>
<dbReference type="GO" id="GO:0000033">
    <property type="term" value="F:alpha-1,3-mannosyltransferase activity"/>
    <property type="evidence" value="ECO:0007669"/>
    <property type="project" value="TreeGrafter"/>
</dbReference>
<dbReference type="SUPFAM" id="SSF53448">
    <property type="entry name" value="Nucleotide-diphospho-sugar transferases"/>
    <property type="match status" value="1"/>
</dbReference>
<dbReference type="AlphaFoldDB" id="A0A177W9Q6"/>
<comment type="similarity">
    <text evidence="2">Belongs to the MNN1/MNT family.</text>
</comment>
<evidence type="ECO:0000256" key="7">
    <source>
        <dbReference type="ARBA" id="ARBA00022989"/>
    </source>
</evidence>
<evidence type="ECO:0000256" key="8">
    <source>
        <dbReference type="ARBA" id="ARBA00023136"/>
    </source>
</evidence>
<name>A0A177W9Q6_BATDL</name>
<keyword evidence="4" id="KW-0808">Transferase</keyword>
<keyword evidence="6" id="KW-0735">Signal-anchor</keyword>
<keyword evidence="8" id="KW-0472">Membrane</keyword>
<sequence length="470" mass="53494">MHIFSIKTHSARASSDQNSLFYLTRSWACVNKRQFRLFLRLSSAFLLALLTYLENINAQGYIPEMTDIYGVGNLARDYKEAYGIYHQLLAHNYESDTVLRVEKEFFAFEARLFPWVIKGKKYRSAIDMLLNTTGRGIAITTGSKYALVAKLVVTMLHEIGSTLPIEIFYCGKDDLGTNELEMFSAFPNVKLADMQDILGIDQCSRGYENKPFAVLASSFREVIMIDADVLFFQPPEVIFESAGYKEMGAVIFRDRTLEYGTWNHGPSLKRLVEEIAHPYLSNLIYPEARVMRKKTAQEIDAGVVVWDKMRTMPAILLTCLLNSSPYKHWIYDRTLGDKETFWLSHEALHLPLYVPKDNGGSIGRLTESRGTYAVCGKLYHQDEEGKPLWFNGGVGLRVPSKDLKMVQLTHWATESSADNVYWDLTTEPFCLIAKLDAPSGYTDPHIGSLDPAEVALTQKMSDLWKEYFQL</sequence>